<evidence type="ECO:0000313" key="1">
    <source>
        <dbReference type="EMBL" id="TQJ09004.1"/>
    </source>
</evidence>
<reference evidence="1 2" key="1">
    <citation type="submission" date="2019-06" db="EMBL/GenBank/DDBJ databases">
        <title>Sequencing the genomes of 1000 actinobacteria strains.</title>
        <authorList>
            <person name="Klenk H.-P."/>
        </authorList>
    </citation>
    <scope>NUCLEOTIDE SEQUENCE [LARGE SCALE GENOMIC DNA]</scope>
    <source>
        <strain evidence="1 2">DSM 18607</strain>
    </source>
</reference>
<dbReference type="AlphaFoldDB" id="A0A542E1C3"/>
<evidence type="ECO:0000313" key="2">
    <source>
        <dbReference type="Proteomes" id="UP000317893"/>
    </source>
</evidence>
<gene>
    <name evidence="1" type="ORF">FB458_2106</name>
</gene>
<protein>
    <recommendedName>
        <fullName evidence="3">DUF2470 domain-containing protein</fullName>
    </recommendedName>
</protein>
<dbReference type="RefSeq" id="WP_141848437.1">
    <property type="nucleotide sequence ID" value="NZ_BAAAPR010000005.1"/>
</dbReference>
<comment type="caution">
    <text evidence="1">The sequence shown here is derived from an EMBL/GenBank/DDBJ whole genome shotgun (WGS) entry which is preliminary data.</text>
</comment>
<keyword evidence="2" id="KW-1185">Reference proteome</keyword>
<organism evidence="1 2">
    <name type="scientific">Lapillicoccus jejuensis</name>
    <dbReference type="NCBI Taxonomy" id="402171"/>
    <lineage>
        <taxon>Bacteria</taxon>
        <taxon>Bacillati</taxon>
        <taxon>Actinomycetota</taxon>
        <taxon>Actinomycetes</taxon>
        <taxon>Micrococcales</taxon>
        <taxon>Intrasporangiaceae</taxon>
        <taxon>Lapillicoccus</taxon>
    </lineage>
</organism>
<name>A0A542E1C3_9MICO</name>
<proteinExistence type="predicted"/>
<evidence type="ECO:0008006" key="3">
    <source>
        <dbReference type="Google" id="ProtNLM"/>
    </source>
</evidence>
<sequence length="219" mass="22928">MTSRVRTEPSAAEAARTALATWSAGSLLLRRCPAGGRSWGVDLEGGVEGRPVLVVEPGSPVVAALRACPVGVLVLPPAGPPDRSVLRLTARFTPLRGASTDGRRRYRSELLAVCLVGPGRRPVEPAAFAAAEPDPLRQSAARVVDHLASRHRGELLACLRAQGYDALDVVPRAVDGYGLSLAVLDADGVRAVRLPFPGGPVRDADLDAGWALPLRCACP</sequence>
<dbReference type="InterPro" id="IPR037119">
    <property type="entry name" value="Haem_oxidase_HugZ-like_sf"/>
</dbReference>
<dbReference type="Gene3D" id="3.20.180.10">
    <property type="entry name" value="PNP-oxidase-like"/>
    <property type="match status" value="1"/>
</dbReference>
<dbReference type="OrthoDB" id="5116982at2"/>
<dbReference type="EMBL" id="VFMN01000001">
    <property type="protein sequence ID" value="TQJ09004.1"/>
    <property type="molecule type" value="Genomic_DNA"/>
</dbReference>
<dbReference type="Proteomes" id="UP000317893">
    <property type="component" value="Unassembled WGS sequence"/>
</dbReference>
<dbReference type="SUPFAM" id="SSF50475">
    <property type="entry name" value="FMN-binding split barrel"/>
    <property type="match status" value="1"/>
</dbReference>
<accession>A0A542E1C3</accession>